<evidence type="ECO:0000256" key="6">
    <source>
        <dbReference type="ARBA" id="ARBA00022676"/>
    </source>
</evidence>
<evidence type="ECO:0000256" key="14">
    <source>
        <dbReference type="ARBA" id="ARBA00023180"/>
    </source>
</evidence>
<keyword evidence="7 16" id="KW-0812">Transmembrane</keyword>
<dbReference type="GO" id="GO:0000139">
    <property type="term" value="C:Golgi membrane"/>
    <property type="evidence" value="ECO:0007669"/>
    <property type="project" value="UniProtKB-SubCell"/>
</dbReference>
<evidence type="ECO:0000256" key="11">
    <source>
        <dbReference type="ARBA" id="ARBA00023034"/>
    </source>
</evidence>
<dbReference type="SUPFAM" id="SSF50370">
    <property type="entry name" value="Ricin B-like lectins"/>
    <property type="match status" value="1"/>
</dbReference>
<evidence type="ECO:0000256" key="8">
    <source>
        <dbReference type="ARBA" id="ARBA00022734"/>
    </source>
</evidence>
<evidence type="ECO:0000256" key="4">
    <source>
        <dbReference type="ARBA" id="ARBA00005680"/>
    </source>
</evidence>
<dbReference type="InterPro" id="IPR045885">
    <property type="entry name" value="GalNAc-T"/>
</dbReference>
<evidence type="ECO:0000313" key="19">
    <source>
        <dbReference type="EMBL" id="KAG7457485.1"/>
    </source>
</evidence>
<keyword evidence="13 16" id="KW-1015">Disulfide bond</keyword>
<comment type="subcellular location">
    <subcellularLocation>
        <location evidence="2 16">Golgi apparatus membrane</location>
        <topology evidence="2 16">Single-pass type II membrane protein</topology>
    </subcellularLocation>
</comment>
<comment type="caution">
    <text evidence="19">The sequence shown here is derived from an EMBL/GenBank/DDBJ whole genome shotgun (WGS) entry which is preliminary data.</text>
</comment>
<dbReference type="PANTHER" id="PTHR11675:SF36">
    <property type="entry name" value="POLYPEPTIDE N-ACETYLGALACTOSAMINYLTRANSFERASE 15"/>
    <property type="match status" value="1"/>
</dbReference>
<accession>A0A9D3PHD4</accession>
<keyword evidence="8 16" id="KW-0430">Lectin</keyword>
<evidence type="ECO:0000256" key="12">
    <source>
        <dbReference type="ARBA" id="ARBA00023136"/>
    </source>
</evidence>
<dbReference type="Gene3D" id="3.90.550.10">
    <property type="entry name" value="Spore Coat Polysaccharide Biosynthesis Protein SpsA, Chain A"/>
    <property type="match status" value="1"/>
</dbReference>
<name>A0A9D3PHD4_MEGAT</name>
<dbReference type="InterPro" id="IPR001173">
    <property type="entry name" value="Glyco_trans_2-like"/>
</dbReference>
<keyword evidence="12 16" id="KW-0472">Membrane</keyword>
<dbReference type="InterPro" id="IPR000772">
    <property type="entry name" value="Ricin_B_lectin"/>
</dbReference>
<evidence type="ECO:0000256" key="5">
    <source>
        <dbReference type="ARBA" id="ARBA00012644"/>
    </source>
</evidence>
<evidence type="ECO:0000256" key="10">
    <source>
        <dbReference type="ARBA" id="ARBA00022989"/>
    </source>
</evidence>
<keyword evidence="15 16" id="KW-0464">Manganese</keyword>
<evidence type="ECO:0000256" key="15">
    <source>
        <dbReference type="ARBA" id="ARBA00023211"/>
    </source>
</evidence>
<evidence type="ECO:0000256" key="7">
    <source>
        <dbReference type="ARBA" id="ARBA00022692"/>
    </source>
</evidence>
<dbReference type="GO" id="GO:0006493">
    <property type="term" value="P:protein O-linked glycosylation"/>
    <property type="evidence" value="ECO:0007669"/>
    <property type="project" value="TreeGrafter"/>
</dbReference>
<evidence type="ECO:0000256" key="13">
    <source>
        <dbReference type="ARBA" id="ARBA00023157"/>
    </source>
</evidence>
<proteinExistence type="inferred from homology"/>
<dbReference type="SMART" id="SM00458">
    <property type="entry name" value="RICIN"/>
    <property type="match status" value="1"/>
</dbReference>
<dbReference type="InterPro" id="IPR035992">
    <property type="entry name" value="Ricin_B-like_lectins"/>
</dbReference>
<dbReference type="Proteomes" id="UP001046870">
    <property type="component" value="Chromosome 21"/>
</dbReference>
<feature type="domain" description="Ricin B lectin" evidence="18">
    <location>
        <begin position="516"/>
        <end position="672"/>
    </location>
</feature>
<dbReference type="PROSITE" id="PS50231">
    <property type="entry name" value="RICIN_B_LECTIN"/>
    <property type="match status" value="1"/>
</dbReference>
<keyword evidence="10 16" id="KW-1133">Transmembrane helix</keyword>
<dbReference type="FunFam" id="3.90.550.10:FF:000053">
    <property type="entry name" value="Polypeptide N-acetylgalactosaminyltransferase"/>
    <property type="match status" value="1"/>
</dbReference>
<dbReference type="AlphaFoldDB" id="A0A9D3PHD4"/>
<keyword evidence="14" id="KW-0325">Glycoprotein</keyword>
<keyword evidence="9" id="KW-0735">Signal-anchor</keyword>
<dbReference type="Gene3D" id="2.80.10.50">
    <property type="match status" value="1"/>
</dbReference>
<evidence type="ECO:0000256" key="17">
    <source>
        <dbReference type="SAM" id="MobiDB-lite"/>
    </source>
</evidence>
<protein>
    <recommendedName>
        <fullName evidence="5 16">Polypeptide N-acetylgalactosaminyltransferase</fullName>
        <ecNumber evidence="16">2.4.1.-</ecNumber>
    </recommendedName>
    <alternativeName>
        <fullName evidence="16">Protein-UDP acetylgalactosaminyltransferase</fullName>
    </alternativeName>
</protein>
<dbReference type="Pfam" id="PF00652">
    <property type="entry name" value="Ricin_B_lectin"/>
    <property type="match status" value="1"/>
</dbReference>
<keyword evidence="20" id="KW-1185">Reference proteome</keyword>
<evidence type="ECO:0000256" key="3">
    <source>
        <dbReference type="ARBA" id="ARBA00004922"/>
    </source>
</evidence>
<reference evidence="19" key="1">
    <citation type="submission" date="2021-01" db="EMBL/GenBank/DDBJ databases">
        <authorList>
            <person name="Zahm M."/>
            <person name="Roques C."/>
            <person name="Cabau C."/>
            <person name="Klopp C."/>
            <person name="Donnadieu C."/>
            <person name="Jouanno E."/>
            <person name="Lampietro C."/>
            <person name="Louis A."/>
            <person name="Herpin A."/>
            <person name="Echchiki A."/>
            <person name="Berthelot C."/>
            <person name="Parey E."/>
            <person name="Roest-Crollius H."/>
            <person name="Braasch I."/>
            <person name="Postlethwait J."/>
            <person name="Bobe J."/>
            <person name="Montfort J."/>
            <person name="Bouchez O."/>
            <person name="Begum T."/>
            <person name="Mejri S."/>
            <person name="Adams A."/>
            <person name="Chen W.-J."/>
            <person name="Guiguen Y."/>
        </authorList>
    </citation>
    <scope>NUCLEOTIDE SEQUENCE</scope>
    <source>
        <strain evidence="19">YG-15Mar2019-1</strain>
        <tissue evidence="19">Brain</tissue>
    </source>
</reference>
<comment type="similarity">
    <text evidence="4 16">Belongs to the glycosyltransferase 2 family. GalNAc-T subfamily.</text>
</comment>
<dbReference type="CDD" id="cd02510">
    <property type="entry name" value="pp-GalNAc-T"/>
    <property type="match status" value="1"/>
</dbReference>
<keyword evidence="16" id="KW-0808">Transferase</keyword>
<comment type="pathway">
    <text evidence="3 16">Protein modification; protein glycosylation.</text>
</comment>
<feature type="region of interest" description="Disordered" evidence="17">
    <location>
        <begin position="623"/>
        <end position="654"/>
    </location>
</feature>
<organism evidence="19 20">
    <name type="scientific">Megalops atlanticus</name>
    <name type="common">Tarpon</name>
    <name type="synonym">Clupea gigantea</name>
    <dbReference type="NCBI Taxonomy" id="7932"/>
    <lineage>
        <taxon>Eukaryota</taxon>
        <taxon>Metazoa</taxon>
        <taxon>Chordata</taxon>
        <taxon>Craniata</taxon>
        <taxon>Vertebrata</taxon>
        <taxon>Euteleostomi</taxon>
        <taxon>Actinopterygii</taxon>
        <taxon>Neopterygii</taxon>
        <taxon>Teleostei</taxon>
        <taxon>Elopiformes</taxon>
        <taxon>Megalopidae</taxon>
        <taxon>Megalops</taxon>
    </lineage>
</organism>
<gene>
    <name evidence="19" type="ORF">MATL_G00227640</name>
</gene>
<dbReference type="Pfam" id="PF00535">
    <property type="entry name" value="Glycos_transf_2"/>
    <property type="match status" value="1"/>
</dbReference>
<evidence type="ECO:0000313" key="20">
    <source>
        <dbReference type="Proteomes" id="UP001046870"/>
    </source>
</evidence>
<evidence type="ECO:0000256" key="9">
    <source>
        <dbReference type="ARBA" id="ARBA00022968"/>
    </source>
</evidence>
<comment type="cofactor">
    <cofactor evidence="1 16">
        <name>Mn(2+)</name>
        <dbReference type="ChEBI" id="CHEBI:29035"/>
    </cofactor>
</comment>
<keyword evidence="6 16" id="KW-0328">Glycosyltransferase</keyword>
<evidence type="ECO:0000256" key="1">
    <source>
        <dbReference type="ARBA" id="ARBA00001936"/>
    </source>
</evidence>
<dbReference type="SUPFAM" id="SSF53448">
    <property type="entry name" value="Nucleotide-diphospho-sugar transferases"/>
    <property type="match status" value="1"/>
</dbReference>
<dbReference type="GO" id="GO:0030246">
    <property type="term" value="F:carbohydrate binding"/>
    <property type="evidence" value="ECO:0007669"/>
    <property type="project" value="UniProtKB-KW"/>
</dbReference>
<dbReference type="EMBL" id="JAFDVH010000021">
    <property type="protein sequence ID" value="KAG7457485.1"/>
    <property type="molecule type" value="Genomic_DNA"/>
</dbReference>
<evidence type="ECO:0000256" key="16">
    <source>
        <dbReference type="RuleBase" id="RU361242"/>
    </source>
</evidence>
<dbReference type="GO" id="GO:0004653">
    <property type="term" value="F:polypeptide N-acetylgalactosaminyltransferase activity"/>
    <property type="evidence" value="ECO:0007669"/>
    <property type="project" value="TreeGrafter"/>
</dbReference>
<evidence type="ECO:0000259" key="18">
    <source>
        <dbReference type="SMART" id="SM00458"/>
    </source>
</evidence>
<evidence type="ECO:0000256" key="2">
    <source>
        <dbReference type="ARBA" id="ARBA00004323"/>
    </source>
</evidence>
<dbReference type="EC" id="2.4.1.-" evidence="16"/>
<dbReference type="OrthoDB" id="416652at2759"/>
<dbReference type="InterPro" id="IPR029044">
    <property type="entry name" value="Nucleotide-diphossugar_trans"/>
</dbReference>
<sequence>MLRCGGNAVVRVYYHELSASSFSMRHRCRQKFCRSKLLCFWLLLVFFVILTVVFMDPLFGDLTKKDPISHPHQRLASASDLEVLVDSRDQAERYGALSSLSSLKDDQLLIVQATPERNPPQPKKGTYKVLIPGAKKVTAVPVPTHGDWGRPVRLKLQGREKDIEEAGLRKYGFNEVVSERISLRRRLPEIRHPACLTQQYSASLPSASVVICFHNEAWSTLLRTVHSVLDTAPRQHLHEILLVDDLSQHGHLKSVLSEYVSRLDGVRLIRSTKRLGVAGCRMLGAARAQGDVLVFLDSHCECHGGWLEPLLHRIAGDRSRVVSSVLDVIDWQTFQYSAVPQLHRGVFDWRLDFHWEALSEQEDPPTRPIQSPALSGVVLAVDRRFFQKIGAYDPGMGLWGAENIELSIRVWLCGGVMEVVPCSRMGHLERSHLTHTLPDDDTAEKNKIRVAETWMDAYKQIFYKRDTVAYFIQQAESSNCSDRVKLRQTLGCRNFHWFLSNIHPELYIPQDRPGLSGELYNVGTGYCADYKRGRVGGVAMDISPCSGNGNQHCELNSQREVRWGPAGQLCFDVRGEQVILSDCPQRQPSLSRQQWKMTKQSGQIVHMMTERCVEAVLGKGVASQRNGTSERGVVGGRDTPGNRGAQDNATATERGLFLRPCSSDPRQQWHFDQLVVPRPG</sequence>
<dbReference type="PANTHER" id="PTHR11675">
    <property type="entry name" value="N-ACETYLGALACTOSAMINYLTRANSFERASE"/>
    <property type="match status" value="1"/>
</dbReference>
<feature type="transmembrane region" description="Helical" evidence="16">
    <location>
        <begin position="37"/>
        <end position="55"/>
    </location>
</feature>
<keyword evidence="11 16" id="KW-0333">Golgi apparatus</keyword>